<dbReference type="Proteomes" id="UP000230184">
    <property type="component" value="Unassembled WGS sequence"/>
</dbReference>
<gene>
    <name evidence="1" type="ORF">COT02_03015</name>
</gene>
<name>A0A2M6YU50_9BACT</name>
<protein>
    <submittedName>
        <fullName evidence="1">Uncharacterized protein</fullName>
    </submittedName>
</protein>
<dbReference type="AlphaFoldDB" id="A0A2M6YU50"/>
<evidence type="ECO:0000313" key="1">
    <source>
        <dbReference type="EMBL" id="PIU37016.1"/>
    </source>
</evidence>
<comment type="caution">
    <text evidence="1">The sequence shown here is derived from an EMBL/GenBank/DDBJ whole genome shotgun (WGS) entry which is preliminary data.</text>
</comment>
<evidence type="ECO:0000313" key="2">
    <source>
        <dbReference type="Proteomes" id="UP000230184"/>
    </source>
</evidence>
<sequence length="71" mass="8008">MVEAQLFHRIKDSPLPDQFISENFLHESIRQGKTFAIAEGKYTGGAILNKVTIPGSTKTFHIGTVLNNRHW</sequence>
<reference evidence="2" key="1">
    <citation type="submission" date="2017-09" db="EMBL/GenBank/DDBJ databases">
        <title>Depth-based differentiation of microbial function through sediment-hosted aquifers and enrichment of novel symbionts in the deep terrestrial subsurface.</title>
        <authorList>
            <person name="Probst A.J."/>
            <person name="Ladd B."/>
            <person name="Jarett J.K."/>
            <person name="Geller-Mcgrath D.E."/>
            <person name="Sieber C.M.K."/>
            <person name="Emerson J.B."/>
            <person name="Anantharaman K."/>
            <person name="Thomas B.C."/>
            <person name="Malmstrom R."/>
            <person name="Stieglmeier M."/>
            <person name="Klingl A."/>
            <person name="Woyke T."/>
            <person name="Ryan C.M."/>
            <person name="Banfield J.F."/>
        </authorList>
    </citation>
    <scope>NUCLEOTIDE SEQUENCE [LARGE SCALE GENOMIC DNA]</scope>
</reference>
<proteinExistence type="predicted"/>
<accession>A0A2M6YU50</accession>
<organism evidence="1 2">
    <name type="scientific">Candidatus Roizmanbacteria bacterium CG07_land_8_20_14_0_80_34_15</name>
    <dbReference type="NCBI Taxonomy" id="1974849"/>
    <lineage>
        <taxon>Bacteria</taxon>
        <taxon>Candidatus Roizmaniibacteriota</taxon>
    </lineage>
</organism>
<dbReference type="EMBL" id="PEWY01000086">
    <property type="protein sequence ID" value="PIU37016.1"/>
    <property type="molecule type" value="Genomic_DNA"/>
</dbReference>